<keyword evidence="2" id="KW-0597">Phosphoprotein</keyword>
<accession>A0ABS9YZI7</accession>
<feature type="compositionally biased region" description="Basic and acidic residues" evidence="3">
    <location>
        <begin position="1406"/>
        <end position="1415"/>
    </location>
</feature>
<dbReference type="PANTHER" id="PTHR45527">
    <property type="entry name" value="NONRIBOSOMAL PEPTIDE SYNTHETASE"/>
    <property type="match status" value="1"/>
</dbReference>
<dbReference type="Gene3D" id="3.40.50.12780">
    <property type="entry name" value="N-terminal domain of ligase-like"/>
    <property type="match status" value="1"/>
</dbReference>
<dbReference type="InterPro" id="IPR001509">
    <property type="entry name" value="Epimerase_deHydtase"/>
</dbReference>
<gene>
    <name evidence="6" type="ORF">K9U37_17820</name>
</gene>
<dbReference type="InterPro" id="IPR036291">
    <property type="entry name" value="NAD(P)-bd_dom_sf"/>
</dbReference>
<organism evidence="6 7">
    <name type="scientific">Candidatus Mycolicibacterium alkanivorans</name>
    <dbReference type="NCBI Taxonomy" id="2954114"/>
    <lineage>
        <taxon>Bacteria</taxon>
        <taxon>Bacillati</taxon>
        <taxon>Actinomycetota</taxon>
        <taxon>Actinomycetes</taxon>
        <taxon>Mycobacteriales</taxon>
        <taxon>Mycobacteriaceae</taxon>
        <taxon>Mycolicibacterium</taxon>
    </lineage>
</organism>
<proteinExistence type="predicted"/>
<dbReference type="PANTHER" id="PTHR45527:SF1">
    <property type="entry name" value="FATTY ACID SYNTHASE"/>
    <property type="match status" value="1"/>
</dbReference>
<evidence type="ECO:0000313" key="6">
    <source>
        <dbReference type="EMBL" id="MCI4676640.1"/>
    </source>
</evidence>
<protein>
    <submittedName>
        <fullName evidence="6">AMP-binding protein</fullName>
    </submittedName>
</protein>
<dbReference type="Pfam" id="PF01370">
    <property type="entry name" value="Epimerase"/>
    <property type="match status" value="1"/>
</dbReference>
<feature type="domain" description="AMP-dependent synthetase/ligase" evidence="4">
    <location>
        <begin position="490"/>
        <end position="778"/>
    </location>
</feature>
<evidence type="ECO:0000259" key="5">
    <source>
        <dbReference type="Pfam" id="PF01370"/>
    </source>
</evidence>
<evidence type="ECO:0000256" key="2">
    <source>
        <dbReference type="ARBA" id="ARBA00022553"/>
    </source>
</evidence>
<evidence type="ECO:0000259" key="4">
    <source>
        <dbReference type="Pfam" id="PF00501"/>
    </source>
</evidence>
<sequence>MIPLDLVDGQRIRLSKSQQNIFNGVLQDGDPALYLIGRRYRFQNMELAVLLAALEATIDRNPIQLCVLEPPSEGYRYPDLVPRLRARGIVDVQPDGEYPIGGGGEELQRAWQSGILAAPLVRYTVRVDGQGHAAGLDAYTHHLLLDGGGTGIVEADLGRHIASGGADDVSTVGEGLTKLAEAHRWEAWRVAESEQRLAAAAKREITEDAGHGGYGQTASDAPGTAAKGVLRELVSICGAAYDAILTVAETTQVPLNVLMAAAAVAVDASLRQSTESLLVHAVDNRFGDPELNVATCLVNSVAQPVRFPAFASVEDVVRELDRGYVKAVRRRWLREERYRRLYLAINRTSHVEALTLNFLRQPCAPELRPFLSEVPVTTDIGPVESRTVAGVLDEERRTLHLAIWDRADHPVDPPVAPRIAAVLESMAAMWHQPIAKTVGEWKTIGPDGSLARSDTVDASDVAPAPAWFADPAADVRRAIEQRRHVDPWVAWLLHNGFAPGDVVVLADDGTDKTIDFLIACHLAGCGYSVCDSADEIPLRVASIASHEAGSVHAVDVAAAEFSDCLDADLWTLVEDRIQQAAHDPMLTARTAYIMATSGSTGEPKLVRVTHGSLALFCAAIRRAYGWEPADTVLQCAPLTSDISVEEIFGAAFCGSRLVRSSAMTAGDLPALATDLATRGATIMDLPTAMWHLLCEDRDATAAIKRSGLRQVVIGGELIRPRAVETWIESVATHGISLVSTYGPTESTVVVTHLPVVYGGSVLESGARRRVGRPIVPGTVIVAFGEVVIVGDLVSTGYLGFGSNSFGVVIASDGSRHRAFATADRVSLDDGFPVFSGRRDAIVKISGKRVDTAEVARRVAEDPAVTDVAVELHDGGLGVWFETSQTRGGGDDPEAEIRIRSILVGMHVPSFFVMGLPGIPRKANGKADSEQLRAIRRFTGTVRADAQTERRAAGLAEIWSRHLGRPIRPDSSLLDEGIGSLDLIRILPETRTYLRRHLTILDLISADSAAHLVDDASVTDSWMDVDTVAQIERDFAAVQTPHTRAIPGLETVGGETVLVLGASGILGTGFAEAVLDLRRSGADCPEVIFAARTKLLEGEPWAALAGLAGVRTEHISSDFGAAELHTLIGDVGARTVVNCIGNTNVLVPYRELRSANVELVSTMAEVCARHGARLVHSSTYVVNGEAGEPRVVDPRDAPYPYAASKSLAELIMAGSSGDLDFTVVRLPRVLGELSQLLDSADILVSVVDACVALQAYPAVRLTEQVTTGRAAASGLLGLLPGGSGTAELGRGITVVRGEAVEYAEFLGAFACDEVDVAEWKRRLDRSAWAARNPRRWSVIDAWISLGMRLGSRSYAEYLAEYPTIGLEVESVAELATRPGSLRALLDPGADRSATPRRELHARHRRPKCPDGRTGLE</sequence>
<dbReference type="Gene3D" id="3.40.50.720">
    <property type="entry name" value="NAD(P)-binding Rossmann-like Domain"/>
    <property type="match status" value="1"/>
</dbReference>
<feature type="region of interest" description="Disordered" evidence="3">
    <location>
        <begin position="1384"/>
        <end position="1415"/>
    </location>
</feature>
<dbReference type="Pfam" id="PF00501">
    <property type="entry name" value="AMP-binding"/>
    <property type="match status" value="1"/>
</dbReference>
<keyword evidence="7" id="KW-1185">Reference proteome</keyword>
<evidence type="ECO:0000313" key="7">
    <source>
        <dbReference type="Proteomes" id="UP001139068"/>
    </source>
</evidence>
<evidence type="ECO:0000256" key="3">
    <source>
        <dbReference type="SAM" id="MobiDB-lite"/>
    </source>
</evidence>
<comment type="caution">
    <text evidence="6">The sequence shown here is derived from an EMBL/GenBank/DDBJ whole genome shotgun (WGS) entry which is preliminary data.</text>
</comment>
<dbReference type="SUPFAM" id="SSF56801">
    <property type="entry name" value="Acetyl-CoA synthetase-like"/>
    <property type="match status" value="1"/>
</dbReference>
<dbReference type="InterPro" id="IPR045851">
    <property type="entry name" value="AMP-bd_C_sf"/>
</dbReference>
<evidence type="ECO:0000256" key="1">
    <source>
        <dbReference type="ARBA" id="ARBA00022450"/>
    </source>
</evidence>
<reference evidence="6" key="1">
    <citation type="journal article" date="2022" name="ISME J.">
        <title>Identification of active gaseous-alkane degraders at natural gas seeps.</title>
        <authorList>
            <person name="Farhan Ul Haque M."/>
            <person name="Hernandez M."/>
            <person name="Crombie A.T."/>
            <person name="Murrell J.C."/>
        </authorList>
    </citation>
    <scope>NUCLEOTIDE SEQUENCE</scope>
    <source>
        <strain evidence="6">ANDR5</strain>
    </source>
</reference>
<dbReference type="InterPro" id="IPR000873">
    <property type="entry name" value="AMP-dep_synth/lig_dom"/>
</dbReference>
<keyword evidence="1" id="KW-0596">Phosphopantetheine</keyword>
<dbReference type="RefSeq" id="WP_243072810.1">
    <property type="nucleotide sequence ID" value="NZ_JAIVFL010000001.1"/>
</dbReference>
<dbReference type="InterPro" id="IPR042099">
    <property type="entry name" value="ANL_N_sf"/>
</dbReference>
<dbReference type="Proteomes" id="UP001139068">
    <property type="component" value="Unassembled WGS sequence"/>
</dbReference>
<dbReference type="InterPro" id="IPR020845">
    <property type="entry name" value="AMP-binding_CS"/>
</dbReference>
<dbReference type="SUPFAM" id="SSF51735">
    <property type="entry name" value="NAD(P)-binding Rossmann-fold domains"/>
    <property type="match status" value="1"/>
</dbReference>
<name>A0ABS9YZI7_9MYCO</name>
<feature type="domain" description="NAD-dependent epimerase/dehydratase" evidence="5">
    <location>
        <begin position="1056"/>
        <end position="1232"/>
    </location>
</feature>
<dbReference type="PROSITE" id="PS00455">
    <property type="entry name" value="AMP_BINDING"/>
    <property type="match status" value="1"/>
</dbReference>
<dbReference type="EMBL" id="JAIVFL010000001">
    <property type="protein sequence ID" value="MCI4676640.1"/>
    <property type="molecule type" value="Genomic_DNA"/>
</dbReference>
<dbReference type="Gene3D" id="3.30.300.30">
    <property type="match status" value="1"/>
</dbReference>